<dbReference type="InterPro" id="IPR053136">
    <property type="entry name" value="UTP_pyrophosphatase-like"/>
</dbReference>
<dbReference type="Gene3D" id="3.30.2010.10">
    <property type="entry name" value="Metalloproteases ('zincins'), catalytic domain"/>
    <property type="match status" value="1"/>
</dbReference>
<feature type="domain" description="YgjP-like metallopeptidase" evidence="1">
    <location>
        <begin position="34"/>
        <end position="155"/>
    </location>
</feature>
<dbReference type="HOGENOM" id="CLU_101303_0_0_6"/>
<accession>R4YUY3</accession>
<dbReference type="Proteomes" id="UP000032749">
    <property type="component" value="Chromosome"/>
</dbReference>
<gene>
    <name evidence="2" type="ORF">OLEAN_C30730</name>
</gene>
<protein>
    <recommendedName>
        <fullName evidence="1">YgjP-like metallopeptidase domain-containing protein</fullName>
    </recommendedName>
</protein>
<proteinExistence type="predicted"/>
<sequence length="170" mass="19606">MNNKSTDPLRYIAGYAPELKAQIQAMIDKQTLAGYLAKKYPKSHNVGNDKSLRNYVMDFKNEYMKKSAPLSKIAFDNKIHVVHNALGLHSYVSRVQGGKTKSNNEIRIGAVFKKAPAEFLQMIVVHELAHLKEKDHNKAFYQLCQHMLPDYHQLEFDMRLYLVQQEINAQ</sequence>
<dbReference type="PANTHER" id="PTHR30399">
    <property type="entry name" value="UNCHARACTERIZED PROTEIN YGJP"/>
    <property type="match status" value="1"/>
</dbReference>
<dbReference type="OrthoDB" id="9000630at2"/>
<dbReference type="AlphaFoldDB" id="R4YUY3"/>
<dbReference type="KEGG" id="oai:OLEAN_C30730"/>
<evidence type="ECO:0000313" key="3">
    <source>
        <dbReference type="Proteomes" id="UP000032749"/>
    </source>
</evidence>
<dbReference type="Pfam" id="PF01863">
    <property type="entry name" value="YgjP-like"/>
    <property type="match status" value="1"/>
</dbReference>
<dbReference type="InterPro" id="IPR002725">
    <property type="entry name" value="YgjP-like_metallopeptidase"/>
</dbReference>
<organism evidence="2 3">
    <name type="scientific">Oleispira antarctica RB-8</name>
    <dbReference type="NCBI Taxonomy" id="698738"/>
    <lineage>
        <taxon>Bacteria</taxon>
        <taxon>Pseudomonadati</taxon>
        <taxon>Pseudomonadota</taxon>
        <taxon>Gammaproteobacteria</taxon>
        <taxon>Oceanospirillales</taxon>
        <taxon>Oceanospirillaceae</taxon>
        <taxon>Oleispira</taxon>
    </lineage>
</organism>
<evidence type="ECO:0000259" key="1">
    <source>
        <dbReference type="Pfam" id="PF01863"/>
    </source>
</evidence>
<dbReference type="CDD" id="cd07344">
    <property type="entry name" value="M48_yhfN_like"/>
    <property type="match status" value="1"/>
</dbReference>
<evidence type="ECO:0000313" key="2">
    <source>
        <dbReference type="EMBL" id="CCK77249.1"/>
    </source>
</evidence>
<name>R4YUY3_OLEAN</name>
<dbReference type="STRING" id="698738.OLEAN_C30730"/>
<keyword evidence="3" id="KW-1185">Reference proteome</keyword>
<dbReference type="EMBL" id="FO203512">
    <property type="protein sequence ID" value="CCK77249.1"/>
    <property type="molecule type" value="Genomic_DNA"/>
</dbReference>
<dbReference type="PANTHER" id="PTHR30399:SF1">
    <property type="entry name" value="UTP PYROPHOSPHATASE"/>
    <property type="match status" value="1"/>
</dbReference>
<reference evidence="2 3" key="1">
    <citation type="journal article" date="2013" name="Nat. Commun.">
        <title>Genome sequence and functional genomic analysis of the oil-degrading bacterium Oleispira antarctica.</title>
        <authorList>
            <person name="Kube M."/>
            <person name="Chernikova T.N."/>
            <person name="Al-Ramahi Y."/>
            <person name="Beloqui A."/>
            <person name="Lopez-Cortez N."/>
            <person name="Guazzaroni M.E."/>
            <person name="Heipieper H.J."/>
            <person name="Klages S."/>
            <person name="Kotsyurbenko O.R."/>
            <person name="Langer I."/>
            <person name="Nechitaylo T.Y."/>
            <person name="Lunsdorf H."/>
            <person name="Fernandez M."/>
            <person name="Juarez S."/>
            <person name="Ciordia S."/>
            <person name="Singer A."/>
            <person name="Kagan O."/>
            <person name="Egorova O."/>
            <person name="Petit P.A."/>
            <person name="Stogios P."/>
            <person name="Kim Y."/>
            <person name="Tchigvintsev A."/>
            <person name="Flick R."/>
            <person name="Denaro R."/>
            <person name="Genovese M."/>
            <person name="Albar J.P."/>
            <person name="Reva O.N."/>
            <person name="Martinez-Gomariz M."/>
            <person name="Tran H."/>
            <person name="Ferrer M."/>
            <person name="Savchenko A."/>
            <person name="Yakunin A.F."/>
            <person name="Yakimov M.M."/>
            <person name="Golyshina O.V."/>
            <person name="Reinhardt R."/>
            <person name="Golyshin P.N."/>
        </authorList>
    </citation>
    <scope>NUCLEOTIDE SEQUENCE [LARGE SCALE GENOMIC DNA]</scope>
</reference>
<dbReference type="PATRIC" id="fig|698738.3.peg.3195"/>